<organism evidence="5 6">
    <name type="scientific">Aquipseudomonas alcaligenes</name>
    <name type="common">Pseudomonas alcaligenes</name>
    <dbReference type="NCBI Taxonomy" id="43263"/>
    <lineage>
        <taxon>Bacteria</taxon>
        <taxon>Pseudomonadati</taxon>
        <taxon>Pseudomonadota</taxon>
        <taxon>Gammaproteobacteria</taxon>
        <taxon>Pseudomonadales</taxon>
        <taxon>Pseudomonadaceae</taxon>
        <taxon>Aquipseudomonas</taxon>
    </lineage>
</organism>
<dbReference type="InterPro" id="IPR029063">
    <property type="entry name" value="SAM-dependent_MTases_sf"/>
</dbReference>
<comment type="similarity">
    <text evidence="1">Belongs to the methyltransferase superfamily.</text>
</comment>
<evidence type="ECO:0000256" key="3">
    <source>
        <dbReference type="ARBA" id="ARBA00022679"/>
    </source>
</evidence>
<proteinExistence type="inferred from homology"/>
<dbReference type="PANTHER" id="PTHR44942:SF4">
    <property type="entry name" value="METHYLTRANSFERASE TYPE 11 DOMAIN-CONTAINING PROTEIN"/>
    <property type="match status" value="1"/>
</dbReference>
<name>A0A2V4KG12_AQUAC</name>
<sequence length="262" mass="28917">MAPADPRASMSEITRLFGNRADAYASFRPQYPEALFDWLAANSPGRERALDIACGNGQASRPLLGRFQQVLACDGSPEQLRAAPDLAGIGCFAADAGAQPLSAASLDLIVVAQALHWFATPEFFAETRRLLRPGGLFCAWCYSLLRIDDALDALLDDFYWNTLGGYWPAGRASVDAGYRDIQPPFSRISVPAFAIELEWNLAQLEGYLGTWSAVQKLQQASGRDPLLELQPKLRQVWGDGQQKRFVRWPLHFLAGFPNPPHP</sequence>
<dbReference type="InterPro" id="IPR013216">
    <property type="entry name" value="Methyltransf_11"/>
</dbReference>
<dbReference type="EMBL" id="QJRX01000010">
    <property type="protein sequence ID" value="PYC20531.1"/>
    <property type="molecule type" value="Genomic_DNA"/>
</dbReference>
<dbReference type="GO" id="GO:0032259">
    <property type="term" value="P:methylation"/>
    <property type="evidence" value="ECO:0007669"/>
    <property type="project" value="UniProtKB-KW"/>
</dbReference>
<feature type="domain" description="Methyltransferase type 11" evidence="4">
    <location>
        <begin position="50"/>
        <end position="138"/>
    </location>
</feature>
<accession>A0A2V4KG12</accession>
<gene>
    <name evidence="5" type="ORF">DMO17_18155</name>
</gene>
<dbReference type="AlphaFoldDB" id="A0A2V4KG12"/>
<dbReference type="Pfam" id="PF08241">
    <property type="entry name" value="Methyltransf_11"/>
    <property type="match status" value="1"/>
</dbReference>
<dbReference type="CDD" id="cd02440">
    <property type="entry name" value="AdoMet_MTases"/>
    <property type="match status" value="1"/>
</dbReference>
<dbReference type="GO" id="GO:0008757">
    <property type="term" value="F:S-adenosylmethionine-dependent methyltransferase activity"/>
    <property type="evidence" value="ECO:0007669"/>
    <property type="project" value="InterPro"/>
</dbReference>
<dbReference type="Proteomes" id="UP000248146">
    <property type="component" value="Unassembled WGS sequence"/>
</dbReference>
<dbReference type="Gene3D" id="3.40.50.150">
    <property type="entry name" value="Vaccinia Virus protein VP39"/>
    <property type="match status" value="1"/>
</dbReference>
<dbReference type="OrthoDB" id="9797252at2"/>
<keyword evidence="3 5" id="KW-0808">Transferase</keyword>
<dbReference type="InterPro" id="IPR051052">
    <property type="entry name" value="Diverse_substrate_MTase"/>
</dbReference>
<protein>
    <submittedName>
        <fullName evidence="5">Class I SAM-dependent methyltransferase</fullName>
    </submittedName>
</protein>
<dbReference type="SUPFAM" id="SSF53335">
    <property type="entry name" value="S-adenosyl-L-methionine-dependent methyltransferases"/>
    <property type="match status" value="1"/>
</dbReference>
<evidence type="ECO:0000256" key="2">
    <source>
        <dbReference type="ARBA" id="ARBA00022603"/>
    </source>
</evidence>
<dbReference type="PANTHER" id="PTHR44942">
    <property type="entry name" value="METHYLTRANSF_11 DOMAIN-CONTAINING PROTEIN"/>
    <property type="match status" value="1"/>
</dbReference>
<evidence type="ECO:0000313" key="6">
    <source>
        <dbReference type="Proteomes" id="UP000248146"/>
    </source>
</evidence>
<evidence type="ECO:0000313" key="5">
    <source>
        <dbReference type="EMBL" id="PYC20531.1"/>
    </source>
</evidence>
<keyword evidence="2 5" id="KW-0489">Methyltransferase</keyword>
<reference evidence="5 6" key="1">
    <citation type="submission" date="2018-06" db="EMBL/GenBank/DDBJ databases">
        <title>Pseudomonas diversity within urban Lake Michigan freshwaters.</title>
        <authorList>
            <person name="Batrich M."/>
            <person name="Hatzopoulos T."/>
            <person name="Putonti C."/>
        </authorList>
    </citation>
    <scope>NUCLEOTIDE SEQUENCE [LARGE SCALE GENOMIC DNA]</scope>
    <source>
        <strain evidence="5 6">MB-090714</strain>
    </source>
</reference>
<evidence type="ECO:0000256" key="1">
    <source>
        <dbReference type="ARBA" id="ARBA00008361"/>
    </source>
</evidence>
<comment type="caution">
    <text evidence="5">The sequence shown here is derived from an EMBL/GenBank/DDBJ whole genome shotgun (WGS) entry which is preliminary data.</text>
</comment>
<evidence type="ECO:0000259" key="4">
    <source>
        <dbReference type="Pfam" id="PF08241"/>
    </source>
</evidence>